<dbReference type="PATRIC" id="fig|69.6.peg.2779"/>
<evidence type="ECO:0000313" key="8">
    <source>
        <dbReference type="EMBL" id="ALN58170.1"/>
    </source>
</evidence>
<feature type="transmembrane region" description="Helical" evidence="6">
    <location>
        <begin position="37"/>
        <end position="58"/>
    </location>
</feature>
<dbReference type="STRING" id="69.GLE_2822"/>
<keyword evidence="2 6" id="KW-0812">Transmembrane</keyword>
<feature type="compositionally biased region" description="Low complexity" evidence="5">
    <location>
        <begin position="320"/>
        <end position="342"/>
    </location>
</feature>
<feature type="compositionally biased region" description="Low complexity" evidence="5">
    <location>
        <begin position="300"/>
        <end position="312"/>
    </location>
</feature>
<dbReference type="RefSeq" id="WP_082644500.1">
    <property type="nucleotide sequence ID" value="NZ_CP067396.1"/>
</dbReference>
<comment type="subcellular location">
    <subcellularLocation>
        <location evidence="1">Membrane</location>
        <topology evidence="1">Single-pass membrane protein</topology>
    </subcellularLocation>
</comment>
<sequence>MFGKNKNVTPQMENAVAKAVNYEVTVADLARRSEKRAWMVAFASIVMALILAGGYFYFLPLKEKVPYLVMADAYTGQATIARLRDDFSKNSITANEAINKSNLSHFVMARESYDYSQIGDRDWATVHAMGAEGVNKAYESIYSQTNPQNPITLFGKTKTIRVRILSIQLHSEPNAKVKNATVRFQRSLFNKENGGQQLMDSKIAAIEYTYKSNLKMDDASRVLNPLGFQVSGYRVDNDYAPAPPPPPDYPVGATSNAGAAPAAAAPAPAPMVIDPATGQPVPAPAPAAYPPGTVPPQPGTAPQQQQPGVAPQPGVPNPAYPAGAPAAPAPAPTGTANGVSTR</sequence>
<evidence type="ECO:0000256" key="3">
    <source>
        <dbReference type="ARBA" id="ARBA00022989"/>
    </source>
</evidence>
<evidence type="ECO:0000256" key="1">
    <source>
        <dbReference type="ARBA" id="ARBA00004167"/>
    </source>
</evidence>
<dbReference type="OrthoDB" id="9816242at2"/>
<dbReference type="Gene3D" id="3.10.450.230">
    <property type="entry name" value="VirB8 protein"/>
    <property type="match status" value="1"/>
</dbReference>
<reference evidence="8 9" key="1">
    <citation type="submission" date="2015-11" db="EMBL/GenBank/DDBJ databases">
        <title>Genome sequences of Lysobacter enzymogenes strain C3 and Lysobacter antibioticus ATCC 29479.</title>
        <authorList>
            <person name="Kobayashi D.Y."/>
        </authorList>
    </citation>
    <scope>NUCLEOTIDE SEQUENCE [LARGE SCALE GENOMIC DNA]</scope>
    <source>
        <strain evidence="8 9">C3</strain>
    </source>
</reference>
<dbReference type="AlphaFoldDB" id="A0A0S2DI07"/>
<dbReference type="Proteomes" id="UP000061569">
    <property type="component" value="Chromosome"/>
</dbReference>
<feature type="compositionally biased region" description="Pro residues" evidence="5">
    <location>
        <begin position="281"/>
        <end position="299"/>
    </location>
</feature>
<organism evidence="8 9">
    <name type="scientific">Lysobacter enzymogenes</name>
    <dbReference type="NCBI Taxonomy" id="69"/>
    <lineage>
        <taxon>Bacteria</taxon>
        <taxon>Pseudomonadati</taxon>
        <taxon>Pseudomonadota</taxon>
        <taxon>Gammaproteobacteria</taxon>
        <taxon>Lysobacterales</taxon>
        <taxon>Lysobacteraceae</taxon>
        <taxon>Lysobacter</taxon>
    </lineage>
</organism>
<dbReference type="CDD" id="cd16424">
    <property type="entry name" value="VirB8"/>
    <property type="match status" value="1"/>
</dbReference>
<feature type="compositionally biased region" description="Low complexity" evidence="5">
    <location>
        <begin position="257"/>
        <end position="266"/>
    </location>
</feature>
<dbReference type="InterPro" id="IPR007430">
    <property type="entry name" value="VirB8"/>
</dbReference>
<accession>A0A0S2DI07</accession>
<dbReference type="KEGG" id="lez:GLE_2822"/>
<name>A0A0S2DI07_LYSEN</name>
<gene>
    <name evidence="8" type="primary">virB8</name>
    <name evidence="8" type="ORF">GLE_2822</name>
</gene>
<evidence type="ECO:0000259" key="7">
    <source>
        <dbReference type="Pfam" id="PF04335"/>
    </source>
</evidence>
<dbReference type="SUPFAM" id="SSF54427">
    <property type="entry name" value="NTF2-like"/>
    <property type="match status" value="1"/>
</dbReference>
<evidence type="ECO:0000256" key="5">
    <source>
        <dbReference type="SAM" id="MobiDB-lite"/>
    </source>
</evidence>
<dbReference type="Pfam" id="PF04335">
    <property type="entry name" value="VirB8"/>
    <property type="match status" value="1"/>
</dbReference>
<evidence type="ECO:0000313" key="9">
    <source>
        <dbReference type="Proteomes" id="UP000061569"/>
    </source>
</evidence>
<dbReference type="GO" id="GO:0016020">
    <property type="term" value="C:membrane"/>
    <property type="evidence" value="ECO:0007669"/>
    <property type="project" value="UniProtKB-SubCell"/>
</dbReference>
<protein>
    <submittedName>
        <fullName evidence="8">VirB8 protein</fullName>
    </submittedName>
</protein>
<evidence type="ECO:0000256" key="4">
    <source>
        <dbReference type="ARBA" id="ARBA00023136"/>
    </source>
</evidence>
<feature type="domain" description="Bacterial virulence protein VirB8" evidence="7">
    <location>
        <begin position="19"/>
        <end position="237"/>
    </location>
</feature>
<feature type="region of interest" description="Disordered" evidence="5">
    <location>
        <begin position="237"/>
        <end position="342"/>
    </location>
</feature>
<dbReference type="InterPro" id="IPR032710">
    <property type="entry name" value="NTF2-like_dom_sf"/>
</dbReference>
<evidence type="ECO:0000256" key="2">
    <source>
        <dbReference type="ARBA" id="ARBA00022692"/>
    </source>
</evidence>
<proteinExistence type="predicted"/>
<dbReference type="PRINTS" id="PR01217">
    <property type="entry name" value="PRICHEXTENSN"/>
</dbReference>
<dbReference type="EMBL" id="CP013140">
    <property type="protein sequence ID" value="ALN58170.1"/>
    <property type="molecule type" value="Genomic_DNA"/>
</dbReference>
<keyword evidence="4 6" id="KW-0472">Membrane</keyword>
<evidence type="ECO:0000256" key="6">
    <source>
        <dbReference type="SAM" id="Phobius"/>
    </source>
</evidence>
<keyword evidence="3 6" id="KW-1133">Transmembrane helix</keyword>